<accession>A0ABP0HB73</accession>
<protein>
    <recommendedName>
        <fullName evidence="4">Ubiquitin-like domain-containing protein</fullName>
    </recommendedName>
</protein>
<dbReference type="Proteomes" id="UP001642464">
    <property type="component" value="Unassembled WGS sequence"/>
</dbReference>
<dbReference type="EMBL" id="CAXAMM010000447">
    <property type="protein sequence ID" value="CAK8987475.1"/>
    <property type="molecule type" value="Genomic_DNA"/>
</dbReference>
<gene>
    <name evidence="2" type="ORF">SCF082_LOCUS987</name>
</gene>
<proteinExistence type="predicted"/>
<reference evidence="2 3" key="1">
    <citation type="submission" date="2024-02" db="EMBL/GenBank/DDBJ databases">
        <authorList>
            <person name="Chen Y."/>
            <person name="Shah S."/>
            <person name="Dougan E. K."/>
            <person name="Thang M."/>
            <person name="Chan C."/>
        </authorList>
    </citation>
    <scope>NUCLEOTIDE SEQUENCE [LARGE SCALE GENOMIC DNA]</scope>
</reference>
<dbReference type="SUPFAM" id="SSF54236">
    <property type="entry name" value="Ubiquitin-like"/>
    <property type="match status" value="1"/>
</dbReference>
<feature type="region of interest" description="Disordered" evidence="1">
    <location>
        <begin position="296"/>
        <end position="320"/>
    </location>
</feature>
<evidence type="ECO:0000256" key="1">
    <source>
        <dbReference type="SAM" id="MobiDB-lite"/>
    </source>
</evidence>
<evidence type="ECO:0008006" key="4">
    <source>
        <dbReference type="Google" id="ProtNLM"/>
    </source>
</evidence>
<name>A0ABP0HB73_9DINO</name>
<dbReference type="CDD" id="cd17039">
    <property type="entry name" value="Ubl_ubiquitin_like"/>
    <property type="match status" value="1"/>
</dbReference>
<keyword evidence="3" id="KW-1185">Reference proteome</keyword>
<organism evidence="2 3">
    <name type="scientific">Durusdinium trenchii</name>
    <dbReference type="NCBI Taxonomy" id="1381693"/>
    <lineage>
        <taxon>Eukaryota</taxon>
        <taxon>Sar</taxon>
        <taxon>Alveolata</taxon>
        <taxon>Dinophyceae</taxon>
        <taxon>Suessiales</taxon>
        <taxon>Symbiodiniaceae</taxon>
        <taxon>Durusdinium</taxon>
    </lineage>
</organism>
<evidence type="ECO:0000313" key="2">
    <source>
        <dbReference type="EMBL" id="CAK8987475.1"/>
    </source>
</evidence>
<evidence type="ECO:0000313" key="3">
    <source>
        <dbReference type="Proteomes" id="UP001642464"/>
    </source>
</evidence>
<sequence>MGVGTSQTWELEVQCLTDAVTLPVNASMTCEELRQAIQEHLGIDADHQVWHANGKRLKLYSSQRLEVLTGTSLMTVLRCEPALKPLPQRFALRFTSARRRLVRARFPSRFVIEYRIQADVKQGILLFEPWRKNDHDVMTFDSKNQEVKIEQGHSMLGSTFSTQSMKVDALVELISLWHGDYLEPDQTPFWKAPSESPAAKQVYDDGHYAAIDTHKPQALPDYDALPGWFVAPDEDCQEIEMDLRLSNLFPGAHFLRMLVKNGEPIRVALSGGRVGNRYMGIEEYDVRLKELQPDESLQSNPWQHARAPVGGQGYPAHILQ</sequence>
<dbReference type="InterPro" id="IPR029071">
    <property type="entry name" value="Ubiquitin-like_domsf"/>
</dbReference>
<comment type="caution">
    <text evidence="2">The sequence shown here is derived from an EMBL/GenBank/DDBJ whole genome shotgun (WGS) entry which is preliminary data.</text>
</comment>
<dbReference type="Gene3D" id="3.10.20.90">
    <property type="entry name" value="Phosphatidylinositol 3-kinase Catalytic Subunit, Chain A, domain 1"/>
    <property type="match status" value="1"/>
</dbReference>